<reference evidence="2" key="1">
    <citation type="submission" date="2020-10" db="EMBL/GenBank/DDBJ databases">
        <title>Taxonomic study of unclassified bacteria belonging to the class Ktedonobacteria.</title>
        <authorList>
            <person name="Yabe S."/>
            <person name="Wang C.M."/>
            <person name="Zheng Y."/>
            <person name="Sakai Y."/>
            <person name="Cavaletti L."/>
            <person name="Monciardini P."/>
            <person name="Donadio S."/>
        </authorList>
    </citation>
    <scope>NUCLEOTIDE SEQUENCE</scope>
    <source>
        <strain evidence="2">SOSP1-1</strain>
    </source>
</reference>
<dbReference type="InterPro" id="IPR036291">
    <property type="entry name" value="NAD(P)-bd_dom_sf"/>
</dbReference>
<dbReference type="Proteomes" id="UP000612362">
    <property type="component" value="Unassembled WGS sequence"/>
</dbReference>
<dbReference type="PANTHER" id="PTHR48079">
    <property type="entry name" value="PROTEIN YEEZ"/>
    <property type="match status" value="1"/>
</dbReference>
<dbReference type="SUPFAM" id="SSF51735">
    <property type="entry name" value="NAD(P)-binding Rossmann-fold domains"/>
    <property type="match status" value="1"/>
</dbReference>
<protein>
    <recommendedName>
        <fullName evidence="1">NAD(P)-binding domain-containing protein</fullName>
    </recommendedName>
</protein>
<organism evidence="2 3">
    <name type="scientific">Ktedonospora formicarum</name>
    <dbReference type="NCBI Taxonomy" id="2778364"/>
    <lineage>
        <taxon>Bacteria</taxon>
        <taxon>Bacillati</taxon>
        <taxon>Chloroflexota</taxon>
        <taxon>Ktedonobacteria</taxon>
        <taxon>Ktedonobacterales</taxon>
        <taxon>Ktedonobacteraceae</taxon>
        <taxon>Ktedonospora</taxon>
    </lineage>
</organism>
<dbReference type="Gene3D" id="3.40.50.720">
    <property type="entry name" value="NAD(P)-binding Rossmann-like Domain"/>
    <property type="match status" value="1"/>
</dbReference>
<evidence type="ECO:0000313" key="2">
    <source>
        <dbReference type="EMBL" id="GHO47434.1"/>
    </source>
</evidence>
<dbReference type="PANTHER" id="PTHR48079:SF6">
    <property type="entry name" value="NAD(P)-BINDING DOMAIN-CONTAINING PROTEIN-RELATED"/>
    <property type="match status" value="1"/>
</dbReference>
<dbReference type="Pfam" id="PF13460">
    <property type="entry name" value="NAD_binding_10"/>
    <property type="match status" value="1"/>
</dbReference>
<sequence length="218" mass="24158">MYIFISGFRMRVETMFVPVPRKLYWSAVHGVTSLLVARPNFAWQRILSEQMREAMLAVLLVSSQVPNGERIFLNVMKGQLMKRAFVTGATGLLGSNLIMQLLDEGYAVRALVRSIEKGKRQFPDPRVELIVGDMLNVSAFAASLEGVDILFHAAAYFRESFGSGDHEAQLERINVCGTIELLDAAYGKGITNVVYVSALSVLQRPSDGSPFDEHSPTM</sequence>
<evidence type="ECO:0000313" key="3">
    <source>
        <dbReference type="Proteomes" id="UP000612362"/>
    </source>
</evidence>
<dbReference type="EMBL" id="BNJF01000003">
    <property type="protein sequence ID" value="GHO47434.1"/>
    <property type="molecule type" value="Genomic_DNA"/>
</dbReference>
<accession>A0A8J3I8M3</accession>
<keyword evidence="3" id="KW-1185">Reference proteome</keyword>
<comment type="caution">
    <text evidence="2">The sequence shown here is derived from an EMBL/GenBank/DDBJ whole genome shotgun (WGS) entry which is preliminary data.</text>
</comment>
<dbReference type="InterPro" id="IPR016040">
    <property type="entry name" value="NAD(P)-bd_dom"/>
</dbReference>
<dbReference type="GO" id="GO:0004029">
    <property type="term" value="F:aldehyde dehydrogenase (NAD+) activity"/>
    <property type="evidence" value="ECO:0007669"/>
    <property type="project" value="TreeGrafter"/>
</dbReference>
<dbReference type="InterPro" id="IPR051783">
    <property type="entry name" value="NAD(P)-dependent_oxidoreduct"/>
</dbReference>
<dbReference type="AlphaFoldDB" id="A0A8J3I8M3"/>
<evidence type="ECO:0000259" key="1">
    <source>
        <dbReference type="Pfam" id="PF13460"/>
    </source>
</evidence>
<proteinExistence type="predicted"/>
<feature type="domain" description="NAD(P)-binding" evidence="1">
    <location>
        <begin position="88"/>
        <end position="206"/>
    </location>
</feature>
<gene>
    <name evidence="2" type="ORF">KSX_55970</name>
</gene>
<dbReference type="GO" id="GO:0005737">
    <property type="term" value="C:cytoplasm"/>
    <property type="evidence" value="ECO:0007669"/>
    <property type="project" value="TreeGrafter"/>
</dbReference>
<name>A0A8J3I8M3_9CHLR</name>